<feature type="domain" description="Thiamine phosphate synthase/TenI" evidence="3">
    <location>
        <begin position="9"/>
        <end position="189"/>
    </location>
</feature>
<dbReference type="InterPro" id="IPR013785">
    <property type="entry name" value="Aldolase_TIM"/>
</dbReference>
<dbReference type="GO" id="GO:0004789">
    <property type="term" value="F:thiamine-phosphate diphosphorylase activity"/>
    <property type="evidence" value="ECO:0007669"/>
    <property type="project" value="TreeGrafter"/>
</dbReference>
<dbReference type="InterPro" id="IPR022998">
    <property type="entry name" value="ThiamineP_synth_TenI"/>
</dbReference>
<dbReference type="KEGG" id="pex:IZT61_11035"/>
<dbReference type="Gene3D" id="3.20.20.70">
    <property type="entry name" value="Aldolase class I"/>
    <property type="match status" value="1"/>
</dbReference>
<keyword evidence="5" id="KW-1185">Reference proteome</keyword>
<evidence type="ECO:0000259" key="3">
    <source>
        <dbReference type="Pfam" id="PF02581"/>
    </source>
</evidence>
<protein>
    <submittedName>
        <fullName evidence="4">Thiamine phosphate synthase</fullName>
    </submittedName>
</protein>
<evidence type="ECO:0000313" key="5">
    <source>
        <dbReference type="Proteomes" id="UP000594759"/>
    </source>
</evidence>
<dbReference type="PANTHER" id="PTHR20857:SF15">
    <property type="entry name" value="THIAMINE-PHOSPHATE SYNTHASE"/>
    <property type="match status" value="1"/>
</dbReference>
<proteinExistence type="predicted"/>
<accession>A0A7U3Q347</accession>
<dbReference type="SUPFAM" id="SSF51391">
    <property type="entry name" value="Thiamin phosphate synthase"/>
    <property type="match status" value="1"/>
</dbReference>
<keyword evidence="2" id="KW-0784">Thiamine biosynthesis</keyword>
<name>A0A7U3Q347_9SPHI</name>
<dbReference type="PANTHER" id="PTHR20857">
    <property type="entry name" value="THIAMINE-PHOSPHATE PYROPHOSPHORYLASE"/>
    <property type="match status" value="1"/>
</dbReference>
<evidence type="ECO:0000256" key="1">
    <source>
        <dbReference type="ARBA" id="ARBA00004948"/>
    </source>
</evidence>
<reference evidence="4 5" key="1">
    <citation type="submission" date="2020-11" db="EMBL/GenBank/DDBJ databases">
        <title>Pedobacter endophytica, an endophytic bacteria isolated form Carex pumila.</title>
        <authorList>
            <person name="Peng Y."/>
            <person name="Jiang L."/>
            <person name="Lee J."/>
        </authorList>
    </citation>
    <scope>NUCLEOTIDE SEQUENCE [LARGE SCALE GENOMIC DNA]</scope>
    <source>
        <strain evidence="4 5">JBR3-12</strain>
    </source>
</reference>
<sequence length="208" mass="22628">MKYIEKLQYITNDHPSLSHVEQVQLACEAGAKWVQYRCMSKSDEALLTDINAIAEICDDWGTTLIVAEHVQFVGKADIQGFHIEQDNADFTALRKLVGNDITLGGFANSFSDIIRAASDGADYVTFGPFSATIANDVKPLALDAYQNAVTKLRELNVQLPVLAVGAITLADVAPLMETGIYGVAVSEAINLSDDFIEAYQDFYDAVKG</sequence>
<comment type="pathway">
    <text evidence="1">Cofactor biosynthesis; thiamine diphosphate biosynthesis.</text>
</comment>
<organism evidence="4 5">
    <name type="scientific">Pedobacter endophyticus</name>
    <dbReference type="NCBI Taxonomy" id="2789740"/>
    <lineage>
        <taxon>Bacteria</taxon>
        <taxon>Pseudomonadati</taxon>
        <taxon>Bacteroidota</taxon>
        <taxon>Sphingobacteriia</taxon>
        <taxon>Sphingobacteriales</taxon>
        <taxon>Sphingobacteriaceae</taxon>
        <taxon>Pedobacter</taxon>
    </lineage>
</organism>
<dbReference type="CDD" id="cd00564">
    <property type="entry name" value="TMP_TenI"/>
    <property type="match status" value="1"/>
</dbReference>
<dbReference type="InterPro" id="IPR036206">
    <property type="entry name" value="ThiamineP_synth_sf"/>
</dbReference>
<evidence type="ECO:0000256" key="2">
    <source>
        <dbReference type="ARBA" id="ARBA00022977"/>
    </source>
</evidence>
<evidence type="ECO:0000313" key="4">
    <source>
        <dbReference type="EMBL" id="QPH37650.1"/>
    </source>
</evidence>
<dbReference type="AlphaFoldDB" id="A0A7U3Q347"/>
<dbReference type="EMBL" id="CP064939">
    <property type="protein sequence ID" value="QPH37650.1"/>
    <property type="molecule type" value="Genomic_DNA"/>
</dbReference>
<dbReference type="GO" id="GO:0009228">
    <property type="term" value="P:thiamine biosynthetic process"/>
    <property type="evidence" value="ECO:0007669"/>
    <property type="project" value="UniProtKB-KW"/>
</dbReference>
<gene>
    <name evidence="4" type="ORF">IZT61_11035</name>
</gene>
<dbReference type="RefSeq" id="WP_196096965.1">
    <property type="nucleotide sequence ID" value="NZ_CP064939.1"/>
</dbReference>
<dbReference type="GO" id="GO:0005737">
    <property type="term" value="C:cytoplasm"/>
    <property type="evidence" value="ECO:0007669"/>
    <property type="project" value="TreeGrafter"/>
</dbReference>
<dbReference type="Proteomes" id="UP000594759">
    <property type="component" value="Chromosome"/>
</dbReference>
<dbReference type="Pfam" id="PF02581">
    <property type="entry name" value="TMP-TENI"/>
    <property type="match status" value="1"/>
</dbReference>